<protein>
    <submittedName>
        <fullName evidence="2">Uncharacterized protein</fullName>
    </submittedName>
</protein>
<keyword evidence="1" id="KW-0812">Transmembrane</keyword>
<feature type="transmembrane region" description="Helical" evidence="1">
    <location>
        <begin position="95"/>
        <end position="119"/>
    </location>
</feature>
<dbReference type="EMBL" id="QGTL01000005">
    <property type="protein sequence ID" value="PWV75095.1"/>
    <property type="molecule type" value="Genomic_DNA"/>
</dbReference>
<comment type="caution">
    <text evidence="2">The sequence shown here is derived from an EMBL/GenBank/DDBJ whole genome shotgun (WGS) entry which is preliminary data.</text>
</comment>
<organism evidence="2 3">
    <name type="scientific">Nocardia neocaledoniensis</name>
    <dbReference type="NCBI Taxonomy" id="236511"/>
    <lineage>
        <taxon>Bacteria</taxon>
        <taxon>Bacillati</taxon>
        <taxon>Actinomycetota</taxon>
        <taxon>Actinomycetes</taxon>
        <taxon>Mycobacteriales</taxon>
        <taxon>Nocardiaceae</taxon>
        <taxon>Nocardia</taxon>
    </lineage>
</organism>
<evidence type="ECO:0000313" key="2">
    <source>
        <dbReference type="EMBL" id="PWV75095.1"/>
    </source>
</evidence>
<keyword evidence="1" id="KW-0472">Membrane</keyword>
<feature type="transmembrane region" description="Helical" evidence="1">
    <location>
        <begin position="62"/>
        <end position="83"/>
    </location>
</feature>
<dbReference type="AlphaFoldDB" id="A0A317NJ03"/>
<sequence length="244" mass="24936">MPGNVRAARAVIVVMAAIGLVGTVVLIGLGHPRAAGANAFGYLFFWALAITACFFGRRRRRVRVTATVFAVLEGFVALGSAAFSSGGAQADGTGGYALVRLSPGPLGVVAVIAVIVLLYQRSAGVWFRGTAVARRRGTAVALIPLGIVVAVALGAGVWAVVRGLGGDAEPAVGDCVSTADEMSISSSDAKLVTVGCSEANAQAKIIARLDDTGESGPCRVYEDGVRLDAYDGIEGVILCLRPFS</sequence>
<accession>A0A317NJ03</accession>
<name>A0A317NJ03_9NOCA</name>
<proteinExistence type="predicted"/>
<feature type="transmembrane region" description="Helical" evidence="1">
    <location>
        <begin position="7"/>
        <end position="29"/>
    </location>
</feature>
<gene>
    <name evidence="2" type="ORF">DFR69_105169</name>
</gene>
<feature type="transmembrane region" description="Helical" evidence="1">
    <location>
        <begin position="35"/>
        <end position="55"/>
    </location>
</feature>
<reference evidence="2 3" key="1">
    <citation type="submission" date="2018-05" db="EMBL/GenBank/DDBJ databases">
        <title>Genomic Encyclopedia of Type Strains, Phase IV (KMG-IV): sequencing the most valuable type-strain genomes for metagenomic binning, comparative biology and taxonomic classification.</title>
        <authorList>
            <person name="Goeker M."/>
        </authorList>
    </citation>
    <scope>NUCLEOTIDE SEQUENCE [LARGE SCALE GENOMIC DNA]</scope>
    <source>
        <strain evidence="2 3">DSM 44717</strain>
    </source>
</reference>
<evidence type="ECO:0000313" key="3">
    <source>
        <dbReference type="Proteomes" id="UP000246410"/>
    </source>
</evidence>
<evidence type="ECO:0000256" key="1">
    <source>
        <dbReference type="SAM" id="Phobius"/>
    </source>
</evidence>
<dbReference type="Proteomes" id="UP000246410">
    <property type="component" value="Unassembled WGS sequence"/>
</dbReference>
<dbReference type="RefSeq" id="WP_167456294.1">
    <property type="nucleotide sequence ID" value="NZ_QGTL01000005.1"/>
</dbReference>
<feature type="transmembrane region" description="Helical" evidence="1">
    <location>
        <begin position="139"/>
        <end position="161"/>
    </location>
</feature>
<keyword evidence="3" id="KW-1185">Reference proteome</keyword>
<keyword evidence="1" id="KW-1133">Transmembrane helix</keyword>